<evidence type="ECO:0000313" key="2">
    <source>
        <dbReference type="EMBL" id="KAH7078227.1"/>
    </source>
</evidence>
<dbReference type="AlphaFoldDB" id="A0A8K0QYF6"/>
<dbReference type="Proteomes" id="UP000813461">
    <property type="component" value="Unassembled WGS sequence"/>
</dbReference>
<name>A0A8K0QYF6_9PLEO</name>
<dbReference type="EMBL" id="JAGMVJ010000017">
    <property type="protein sequence ID" value="KAH7078227.1"/>
    <property type="molecule type" value="Genomic_DNA"/>
</dbReference>
<accession>A0A8K0QYF6</accession>
<evidence type="ECO:0000256" key="1">
    <source>
        <dbReference type="SAM" id="MobiDB-lite"/>
    </source>
</evidence>
<feature type="region of interest" description="Disordered" evidence="1">
    <location>
        <begin position="1"/>
        <end position="38"/>
    </location>
</feature>
<evidence type="ECO:0000313" key="3">
    <source>
        <dbReference type="Proteomes" id="UP000813461"/>
    </source>
</evidence>
<feature type="region of interest" description="Disordered" evidence="1">
    <location>
        <begin position="197"/>
        <end position="223"/>
    </location>
</feature>
<gene>
    <name evidence="2" type="ORF">FB567DRAFT_595840</name>
</gene>
<proteinExistence type="predicted"/>
<protein>
    <submittedName>
        <fullName evidence="2">Uncharacterized protein</fullName>
    </submittedName>
</protein>
<comment type="caution">
    <text evidence="2">The sequence shown here is derived from an EMBL/GenBank/DDBJ whole genome shotgun (WGS) entry which is preliminary data.</text>
</comment>
<keyword evidence="3" id="KW-1185">Reference proteome</keyword>
<reference evidence="2" key="1">
    <citation type="journal article" date="2021" name="Nat. Commun.">
        <title>Genetic determinants of endophytism in the Arabidopsis root mycobiome.</title>
        <authorList>
            <person name="Mesny F."/>
            <person name="Miyauchi S."/>
            <person name="Thiergart T."/>
            <person name="Pickel B."/>
            <person name="Atanasova L."/>
            <person name="Karlsson M."/>
            <person name="Huettel B."/>
            <person name="Barry K.W."/>
            <person name="Haridas S."/>
            <person name="Chen C."/>
            <person name="Bauer D."/>
            <person name="Andreopoulos W."/>
            <person name="Pangilinan J."/>
            <person name="LaButti K."/>
            <person name="Riley R."/>
            <person name="Lipzen A."/>
            <person name="Clum A."/>
            <person name="Drula E."/>
            <person name="Henrissat B."/>
            <person name="Kohler A."/>
            <person name="Grigoriev I.V."/>
            <person name="Martin F.M."/>
            <person name="Hacquard S."/>
        </authorList>
    </citation>
    <scope>NUCLEOTIDE SEQUENCE</scope>
    <source>
        <strain evidence="2">MPI-SDFR-AT-0120</strain>
    </source>
</reference>
<feature type="compositionally biased region" description="Low complexity" evidence="1">
    <location>
        <begin position="207"/>
        <end position="223"/>
    </location>
</feature>
<organism evidence="2 3">
    <name type="scientific">Paraphoma chrysanthemicola</name>
    <dbReference type="NCBI Taxonomy" id="798071"/>
    <lineage>
        <taxon>Eukaryota</taxon>
        <taxon>Fungi</taxon>
        <taxon>Dikarya</taxon>
        <taxon>Ascomycota</taxon>
        <taxon>Pezizomycotina</taxon>
        <taxon>Dothideomycetes</taxon>
        <taxon>Pleosporomycetidae</taxon>
        <taxon>Pleosporales</taxon>
        <taxon>Pleosporineae</taxon>
        <taxon>Phaeosphaeriaceae</taxon>
        <taxon>Paraphoma</taxon>
    </lineage>
</organism>
<sequence>MGIGSTSRKHNNKGKGPQGANDRPSSDHSQQGPPLLDEDERARLRDIAFNSRPLPFQFHAPRPVHDDKEKTLLTITEMIERIKGIHDYAAKKRGNREWEALHPEHWLPILDEVKYLKRENLDEANNMNTQVRGLLNTFHEKIIRLSELFELSVRDRRYFGAISYTMKGHLVYLDRAFDRCGKRVLALHDKVLAASSTSSKASPDPIDPSTNRSSSSPPSAPTESFTALEIHDAFSSFAVARLFRQKHVDKETRALRDMLCEQDSRVDAEHLLARLREDKEVEDAHEDVRVIIEALREGHLKRGQVERVKKALYNVAGELGEEEDSDVSDD</sequence>